<dbReference type="CDD" id="cd00033">
    <property type="entry name" value="CCP"/>
    <property type="match status" value="2"/>
</dbReference>
<organism evidence="9 10">
    <name type="scientific">Trichogramma kaykai</name>
    <dbReference type="NCBI Taxonomy" id="54128"/>
    <lineage>
        <taxon>Eukaryota</taxon>
        <taxon>Metazoa</taxon>
        <taxon>Ecdysozoa</taxon>
        <taxon>Arthropoda</taxon>
        <taxon>Hexapoda</taxon>
        <taxon>Insecta</taxon>
        <taxon>Pterygota</taxon>
        <taxon>Neoptera</taxon>
        <taxon>Endopterygota</taxon>
        <taxon>Hymenoptera</taxon>
        <taxon>Apocrita</taxon>
        <taxon>Proctotrupomorpha</taxon>
        <taxon>Chalcidoidea</taxon>
        <taxon>Trichogrammatidae</taxon>
        <taxon>Trichogramma</taxon>
    </lineage>
</organism>
<dbReference type="SMART" id="SM00137">
    <property type="entry name" value="MAM"/>
    <property type="match status" value="1"/>
</dbReference>
<comment type="caution">
    <text evidence="9">The sequence shown here is derived from an EMBL/GenBank/DDBJ whole genome shotgun (WGS) entry which is preliminary data.</text>
</comment>
<dbReference type="Pfam" id="PF01033">
    <property type="entry name" value="Somatomedin_B"/>
    <property type="match status" value="1"/>
</dbReference>
<feature type="compositionally biased region" description="Low complexity" evidence="3">
    <location>
        <begin position="407"/>
        <end position="450"/>
    </location>
</feature>
<evidence type="ECO:0000313" key="9">
    <source>
        <dbReference type="EMBL" id="KAL3390577.1"/>
    </source>
</evidence>
<evidence type="ECO:0000259" key="6">
    <source>
        <dbReference type="PROSITE" id="PS50060"/>
    </source>
</evidence>
<feature type="signal peptide" evidence="5">
    <location>
        <begin position="1"/>
        <end position="26"/>
    </location>
</feature>
<dbReference type="EMBL" id="JBJJXI010000117">
    <property type="protein sequence ID" value="KAL3390577.1"/>
    <property type="molecule type" value="Genomic_DNA"/>
</dbReference>
<evidence type="ECO:0000259" key="7">
    <source>
        <dbReference type="PROSITE" id="PS50923"/>
    </source>
</evidence>
<dbReference type="Gene3D" id="2.10.70.10">
    <property type="entry name" value="Complement Module, domain 1"/>
    <property type="match status" value="2"/>
</dbReference>
<proteinExistence type="predicted"/>
<feature type="domain" description="MAM" evidence="6">
    <location>
        <begin position="149"/>
        <end position="317"/>
    </location>
</feature>
<dbReference type="Gene3D" id="2.60.120.200">
    <property type="match status" value="1"/>
</dbReference>
<evidence type="ECO:0000259" key="8">
    <source>
        <dbReference type="PROSITE" id="PS50958"/>
    </source>
</evidence>
<evidence type="ECO:0000256" key="5">
    <source>
        <dbReference type="SAM" id="SignalP"/>
    </source>
</evidence>
<dbReference type="PROSITE" id="PS50923">
    <property type="entry name" value="SUSHI"/>
    <property type="match status" value="2"/>
</dbReference>
<dbReference type="InterPro" id="IPR001212">
    <property type="entry name" value="Somatomedin_B_dom"/>
</dbReference>
<dbReference type="SUPFAM" id="SSF49899">
    <property type="entry name" value="Concanavalin A-like lectins/glucanases"/>
    <property type="match status" value="1"/>
</dbReference>
<dbReference type="InterPro" id="IPR051560">
    <property type="entry name" value="MAM_domain-containing"/>
</dbReference>
<keyword evidence="4" id="KW-0812">Transmembrane</keyword>
<dbReference type="SMART" id="SM00201">
    <property type="entry name" value="SO"/>
    <property type="match status" value="1"/>
</dbReference>
<evidence type="ECO:0000256" key="2">
    <source>
        <dbReference type="PROSITE-ProRule" id="PRU00302"/>
    </source>
</evidence>
<dbReference type="PROSITE" id="PS50958">
    <property type="entry name" value="SMB_2"/>
    <property type="match status" value="1"/>
</dbReference>
<dbReference type="CDD" id="cd06263">
    <property type="entry name" value="MAM"/>
    <property type="match status" value="1"/>
</dbReference>
<dbReference type="Gene3D" id="4.10.410.20">
    <property type="match status" value="1"/>
</dbReference>
<keyword evidence="1" id="KW-1015">Disulfide bond</keyword>
<keyword evidence="10" id="KW-1185">Reference proteome</keyword>
<keyword evidence="5" id="KW-0732">Signal</keyword>
<dbReference type="AlphaFoldDB" id="A0ABD2WBX1"/>
<dbReference type="SUPFAM" id="SSF57535">
    <property type="entry name" value="Complement control module/SCR domain"/>
    <property type="match status" value="2"/>
</dbReference>
<dbReference type="SMART" id="SM00032">
    <property type="entry name" value="CCP"/>
    <property type="match status" value="2"/>
</dbReference>
<name>A0ABD2WBX1_9HYME</name>
<reference evidence="9 10" key="1">
    <citation type="journal article" date="2024" name="bioRxiv">
        <title>A reference genome for Trichogramma kaykai: A tiny desert-dwelling parasitoid wasp with competing sex-ratio distorters.</title>
        <authorList>
            <person name="Culotta J."/>
            <person name="Lindsey A.R."/>
        </authorList>
    </citation>
    <scope>NUCLEOTIDE SEQUENCE [LARGE SCALE GENOMIC DNA]</scope>
    <source>
        <strain evidence="9 10">KSX58</strain>
    </source>
</reference>
<sequence>MTTTRCCWFFALVATLLLAVTHCAEALRSPPGSGCRLPKLKNGRFRPRGREGRIGRYSCFSDYVLVGNKYTTCQRGEWDTPTPICVSARCSDPPVPEHAVVGKKFDGAILMYFCEPGYLLVGNSEIYCDGQQWNATVPYCRDSDAPLPTSCDFEKDVLCWWEQDPRHDFDWIRHNYDTPSAHINTGPSHDHTLGPGYDGHYLYTEASGRLLNDKARIISPLYPARLTESGCFSFWYHMYGSTIGTLNVYFKPETQAEPEVKWTKEGNQGNHWLRGMFPLPPVNTSFQIIIEGVRGTSYISDIAIDDVAILQGEDCNVKITSFEPSADIDEIELSHAMQSCKGRCVNGTWDSLREEASPSLGCQCTLDCSDNANCCPDFALHCLYEMPDQPDNSSSEAAAPQEPPPAVTSAESEAAAVTMPPTINSTIGTSTGTALTATSNSSSLGSETATTTFTPTTTAVAAAAAAAAVNTTTTTTTSVPFTTTTTTAITTTITHTTTAGAKTAATAKQTMATRPTIIKPTTNRATWKIPTNGRAPRPTIAKKTSETGAAAVAAVAAADEPVQSQLERTSGLGVAGVVAATFGCLAVLACATTLVFLFVVKYRRSNYKRRSNTGGGFSEDSDVRFLTSDEALDFNLAKPADESPYDRM</sequence>
<dbReference type="InterPro" id="IPR000998">
    <property type="entry name" value="MAM_dom"/>
</dbReference>
<gene>
    <name evidence="9" type="ORF">TKK_014720</name>
</gene>
<dbReference type="PANTHER" id="PTHR23282:SF101">
    <property type="entry name" value="MAM DOMAIN-CONTAINING PROTEIN"/>
    <property type="match status" value="1"/>
</dbReference>
<evidence type="ECO:0000256" key="3">
    <source>
        <dbReference type="SAM" id="MobiDB-lite"/>
    </source>
</evidence>
<keyword evidence="4" id="KW-1133">Transmembrane helix</keyword>
<dbReference type="PANTHER" id="PTHR23282">
    <property type="entry name" value="APICAL ENDOSOMAL GLYCOPROTEIN PRECURSOR"/>
    <property type="match status" value="1"/>
</dbReference>
<accession>A0ABD2WBX1</accession>
<feature type="region of interest" description="Disordered" evidence="3">
    <location>
        <begin position="389"/>
        <end position="450"/>
    </location>
</feature>
<dbReference type="Pfam" id="PF00084">
    <property type="entry name" value="Sushi"/>
    <property type="match status" value="2"/>
</dbReference>
<keyword evidence="2" id="KW-0768">Sushi</keyword>
<dbReference type="PROSITE" id="PS50060">
    <property type="entry name" value="MAM_2"/>
    <property type="match status" value="1"/>
</dbReference>
<dbReference type="SUPFAM" id="SSF90188">
    <property type="entry name" value="Somatomedin B domain"/>
    <property type="match status" value="1"/>
</dbReference>
<dbReference type="InterPro" id="IPR036024">
    <property type="entry name" value="Somatomedin_B-like_dom_sf"/>
</dbReference>
<feature type="domain" description="Sushi" evidence="7">
    <location>
        <begin position="88"/>
        <end position="142"/>
    </location>
</feature>
<comment type="caution">
    <text evidence="2">Lacks conserved residue(s) required for the propagation of feature annotation.</text>
</comment>
<dbReference type="Pfam" id="PF00629">
    <property type="entry name" value="MAM"/>
    <property type="match status" value="1"/>
</dbReference>
<dbReference type="InterPro" id="IPR013320">
    <property type="entry name" value="ConA-like_dom_sf"/>
</dbReference>
<dbReference type="InterPro" id="IPR000436">
    <property type="entry name" value="Sushi_SCR_CCP_dom"/>
</dbReference>
<dbReference type="PROSITE" id="PS00524">
    <property type="entry name" value="SMB_1"/>
    <property type="match status" value="1"/>
</dbReference>
<evidence type="ECO:0000256" key="1">
    <source>
        <dbReference type="ARBA" id="ARBA00023157"/>
    </source>
</evidence>
<keyword evidence="4" id="KW-0472">Membrane</keyword>
<feature type="transmembrane region" description="Helical" evidence="4">
    <location>
        <begin position="572"/>
        <end position="600"/>
    </location>
</feature>
<protein>
    <submittedName>
        <fullName evidence="9">Uncharacterized protein</fullName>
    </submittedName>
</protein>
<evidence type="ECO:0000313" key="10">
    <source>
        <dbReference type="Proteomes" id="UP001627154"/>
    </source>
</evidence>
<feature type="domain" description="SMB" evidence="8">
    <location>
        <begin position="336"/>
        <end position="387"/>
    </location>
</feature>
<feature type="domain" description="Sushi" evidence="7">
    <location>
        <begin position="33"/>
        <end position="87"/>
    </location>
</feature>
<dbReference type="InterPro" id="IPR035976">
    <property type="entry name" value="Sushi/SCR/CCP_sf"/>
</dbReference>
<evidence type="ECO:0000256" key="4">
    <source>
        <dbReference type="SAM" id="Phobius"/>
    </source>
</evidence>
<feature type="chain" id="PRO_5044762618" evidence="5">
    <location>
        <begin position="27"/>
        <end position="648"/>
    </location>
</feature>
<dbReference type="Proteomes" id="UP001627154">
    <property type="component" value="Unassembled WGS sequence"/>
</dbReference>